<dbReference type="Gene3D" id="3.90.25.10">
    <property type="entry name" value="UDP-galactose 4-epimerase, domain 1"/>
    <property type="match status" value="1"/>
</dbReference>
<feature type="domain" description="NAD(P)-binding" evidence="1">
    <location>
        <begin position="6"/>
        <end position="313"/>
    </location>
</feature>
<gene>
    <name evidence="2" type="ordered locus">Sdel_2222</name>
</gene>
<name>D1B564_SULD5</name>
<protein>
    <submittedName>
        <fullName evidence="2">NAD-dependent epimerase/dehydratase</fullName>
    </submittedName>
</protein>
<evidence type="ECO:0000259" key="1">
    <source>
        <dbReference type="Pfam" id="PF16363"/>
    </source>
</evidence>
<reference evidence="2 3" key="2">
    <citation type="journal article" date="2010" name="Stand. Genomic Sci.">
        <title>Complete genome sequence of Sulfurospirillum deleyianum type strain (5175).</title>
        <authorList>
            <person name="Sikorski J."/>
            <person name="Lapidus A."/>
            <person name="Copeland A."/>
            <person name="Glavina Del Rio T."/>
            <person name="Nolan M."/>
            <person name="Lucas S."/>
            <person name="Chen F."/>
            <person name="Tice H."/>
            <person name="Cheng J.F."/>
            <person name="Saunders E."/>
            <person name="Bruce D."/>
            <person name="Goodwin L."/>
            <person name="Pitluck S."/>
            <person name="Ovchinnikova G."/>
            <person name="Pati A."/>
            <person name="Ivanova N."/>
            <person name="Mavromatis K."/>
            <person name="Chen A."/>
            <person name="Palaniappan K."/>
            <person name="Chain P."/>
            <person name="Land M."/>
            <person name="Hauser L."/>
            <person name="Chang Y.J."/>
            <person name="Jeffries C.D."/>
            <person name="Brettin T."/>
            <person name="Detter J.C."/>
            <person name="Han C."/>
            <person name="Rohde M."/>
            <person name="Lang E."/>
            <person name="Spring S."/>
            <person name="Goker M."/>
            <person name="Bristow J."/>
            <person name="Eisen J.A."/>
            <person name="Markowitz V."/>
            <person name="Hugenholtz P."/>
            <person name="Kyrpides N.C."/>
            <person name="Klenk H.P."/>
        </authorList>
    </citation>
    <scope>NUCLEOTIDE SEQUENCE [LARGE SCALE GENOMIC DNA]</scope>
    <source>
        <strain evidence="3">ATCC 51133 / DSM 6946 / 5175</strain>
    </source>
</reference>
<dbReference type="PANTHER" id="PTHR43000">
    <property type="entry name" value="DTDP-D-GLUCOSE 4,6-DEHYDRATASE-RELATED"/>
    <property type="match status" value="1"/>
</dbReference>
<dbReference type="Proteomes" id="UP000002222">
    <property type="component" value="Chromosome"/>
</dbReference>
<reference evidence="3" key="1">
    <citation type="submission" date="2009-11" db="EMBL/GenBank/DDBJ databases">
        <title>The complete genome of Sulfurospirillum deleyianum DSM 6946.</title>
        <authorList>
            <consortium name="US DOE Joint Genome Institute (JGI-PGF)"/>
            <person name="Lucas S."/>
            <person name="Copeland A."/>
            <person name="Lapidus A."/>
            <person name="Glavina del Rio T."/>
            <person name="Dalin E."/>
            <person name="Tice H."/>
            <person name="Bruce D."/>
            <person name="Goodwin L."/>
            <person name="Pitluck S."/>
            <person name="Kyrpides N."/>
            <person name="Mavromatis K."/>
            <person name="Ivanova N."/>
            <person name="Ovchinnikova G."/>
            <person name="Munk A.C."/>
            <person name="Lu M."/>
            <person name="Brettin T."/>
            <person name="Detter J.C."/>
            <person name="Han C."/>
            <person name="Tapia R."/>
            <person name="Larimer F."/>
            <person name="Land M."/>
            <person name="Hauser L."/>
            <person name="Markowitz V."/>
            <person name="Cheng J.F."/>
            <person name="Hugenholtz P."/>
            <person name="Woyke T."/>
            <person name="Wu D."/>
            <person name="Aumann P."/>
            <person name="Schneider S."/>
            <person name="Lang E."/>
            <person name="Spring S."/>
            <person name="Klenk H.P."/>
            <person name="Eisen J.A."/>
        </authorList>
    </citation>
    <scope>NUCLEOTIDE SEQUENCE [LARGE SCALE GENOMIC DNA]</scope>
    <source>
        <strain evidence="3">ATCC 51133 / DSM 6946 / 5175</strain>
    </source>
</reference>
<evidence type="ECO:0000313" key="3">
    <source>
        <dbReference type="Proteomes" id="UP000002222"/>
    </source>
</evidence>
<dbReference type="eggNOG" id="COG1088">
    <property type="taxonomic scope" value="Bacteria"/>
</dbReference>
<dbReference type="Gene3D" id="3.40.50.720">
    <property type="entry name" value="NAD(P)-binding Rossmann-like Domain"/>
    <property type="match status" value="1"/>
</dbReference>
<sequence length="345" mass="39179">MKKTFLITGGAGFIGSNFLHYIFTTYPHSKIIVLDLLTYAGNVDNFPVRPNNNSGRFEFWYGSVTNSALVEELVERADIVVHFAAETHVTRSIYDNRNFFETDVLGTQTIANAVLKNKKSVERFIHISTSEVYGTAENCAFMDEKHPLNPASPYAAAKVGADRLVYSYVNTYDIPATIIRPFNNYGPRQHLEKAIPRFITSLLLGEKLTVHGKGEASRDWIYVEDTCRGIDAILSAPIDKVKGEVFNLGTSKTISIRDVALRVAGLFGFREEKIIYNEDRPGQVDCHLADISKIERMLGWTPKVTFEEGLQETIAWYKNNKHMWEKQIWMRQVPIILKDGKRVIH</sequence>
<dbReference type="InterPro" id="IPR036291">
    <property type="entry name" value="NAD(P)-bd_dom_sf"/>
</dbReference>
<dbReference type="HOGENOM" id="CLU_007383_1_7_7"/>
<dbReference type="STRING" id="525898.Sdel_2222"/>
<dbReference type="EMBL" id="CP001816">
    <property type="protein sequence ID" value="ACZ13234.1"/>
    <property type="molecule type" value="Genomic_DNA"/>
</dbReference>
<dbReference type="InterPro" id="IPR016040">
    <property type="entry name" value="NAD(P)-bd_dom"/>
</dbReference>
<accession>D1B564</accession>
<dbReference type="Pfam" id="PF16363">
    <property type="entry name" value="GDP_Man_Dehyd"/>
    <property type="match status" value="1"/>
</dbReference>
<evidence type="ECO:0000313" key="2">
    <source>
        <dbReference type="EMBL" id="ACZ13234.1"/>
    </source>
</evidence>
<proteinExistence type="predicted"/>
<dbReference type="OrthoDB" id="9803010at2"/>
<dbReference type="RefSeq" id="WP_012857979.1">
    <property type="nucleotide sequence ID" value="NC_013512.1"/>
</dbReference>
<dbReference type="AlphaFoldDB" id="D1B564"/>
<dbReference type="KEGG" id="sdl:Sdel_2222"/>
<keyword evidence="3" id="KW-1185">Reference proteome</keyword>
<organism evidence="2 3">
    <name type="scientific">Sulfurospirillum deleyianum (strain ATCC 51133 / DSM 6946 / 5175)</name>
    <dbReference type="NCBI Taxonomy" id="525898"/>
    <lineage>
        <taxon>Bacteria</taxon>
        <taxon>Pseudomonadati</taxon>
        <taxon>Campylobacterota</taxon>
        <taxon>Epsilonproteobacteria</taxon>
        <taxon>Campylobacterales</taxon>
        <taxon>Sulfurospirillaceae</taxon>
        <taxon>Sulfurospirillum</taxon>
    </lineage>
</organism>
<dbReference type="SUPFAM" id="SSF51735">
    <property type="entry name" value="NAD(P)-binding Rossmann-fold domains"/>
    <property type="match status" value="1"/>
</dbReference>